<comment type="similarity">
    <text evidence="2">Belongs to the metallo-dependent hydrolases superfamily. Hydantoinase/dihydropyrimidinase family.</text>
</comment>
<dbReference type="NCBIfam" id="TIGR02033">
    <property type="entry name" value="D-hydantoinase"/>
    <property type="match status" value="1"/>
</dbReference>
<accession>A0ABP5X1E9</accession>
<reference evidence="7" key="1">
    <citation type="journal article" date="2019" name="Int. J. Syst. Evol. Microbiol.">
        <title>The Global Catalogue of Microorganisms (GCM) 10K type strain sequencing project: providing services to taxonomists for standard genome sequencing and annotation.</title>
        <authorList>
            <consortium name="The Broad Institute Genomics Platform"/>
            <consortium name="The Broad Institute Genome Sequencing Center for Infectious Disease"/>
            <person name="Wu L."/>
            <person name="Ma J."/>
        </authorList>
    </citation>
    <scope>NUCLEOTIDE SEQUENCE [LARGE SCALE GENOMIC DNA]</scope>
    <source>
        <strain evidence="7">JCM 3325</strain>
    </source>
</reference>
<name>A0ABP5X1E9_9ACTN</name>
<dbReference type="EMBL" id="BAAARW010000024">
    <property type="protein sequence ID" value="GAA2439342.1"/>
    <property type="molecule type" value="Genomic_DNA"/>
</dbReference>
<dbReference type="InterPro" id="IPR006680">
    <property type="entry name" value="Amidohydro-rel"/>
</dbReference>
<dbReference type="Gene3D" id="3.20.20.140">
    <property type="entry name" value="Metal-dependent hydrolases"/>
    <property type="match status" value="1"/>
</dbReference>
<dbReference type="Proteomes" id="UP001501231">
    <property type="component" value="Unassembled WGS sequence"/>
</dbReference>
<evidence type="ECO:0000256" key="4">
    <source>
        <dbReference type="ARBA" id="ARBA00022801"/>
    </source>
</evidence>
<dbReference type="CDD" id="cd01314">
    <property type="entry name" value="D-HYD"/>
    <property type="match status" value="1"/>
</dbReference>
<dbReference type="SUPFAM" id="SSF51338">
    <property type="entry name" value="Composite domain of metallo-dependent hydrolases"/>
    <property type="match status" value="2"/>
</dbReference>
<proteinExistence type="inferred from homology"/>
<dbReference type="InterPro" id="IPR011778">
    <property type="entry name" value="Hydantoinase/dihydroPyrase"/>
</dbReference>
<gene>
    <name evidence="6" type="primary">hydA_2</name>
    <name evidence="6" type="ORF">GCM10010191_63350</name>
</gene>
<evidence type="ECO:0000313" key="7">
    <source>
        <dbReference type="Proteomes" id="UP001501231"/>
    </source>
</evidence>
<dbReference type="InterPro" id="IPR050378">
    <property type="entry name" value="Metallo-dep_Hydrolases_sf"/>
</dbReference>
<dbReference type="InterPro" id="IPR032466">
    <property type="entry name" value="Metal_Hydrolase"/>
</dbReference>
<dbReference type="Gene3D" id="2.30.40.10">
    <property type="entry name" value="Urease, subunit C, domain 1"/>
    <property type="match status" value="1"/>
</dbReference>
<keyword evidence="4" id="KW-0378">Hydrolase</keyword>
<organism evidence="6 7">
    <name type="scientific">Actinomadura vinacea</name>
    <dbReference type="NCBI Taxonomy" id="115336"/>
    <lineage>
        <taxon>Bacteria</taxon>
        <taxon>Bacillati</taxon>
        <taxon>Actinomycetota</taxon>
        <taxon>Actinomycetes</taxon>
        <taxon>Streptosporangiales</taxon>
        <taxon>Thermomonosporaceae</taxon>
        <taxon>Actinomadura</taxon>
    </lineage>
</organism>
<comment type="caution">
    <text evidence="6">The sequence shown here is derived from an EMBL/GenBank/DDBJ whole genome shotgun (WGS) entry which is preliminary data.</text>
</comment>
<feature type="domain" description="Amidohydrolase-related" evidence="5">
    <location>
        <begin position="51"/>
        <end position="447"/>
    </location>
</feature>
<dbReference type="PANTHER" id="PTHR11647">
    <property type="entry name" value="HYDRANTOINASE/DIHYDROPYRIMIDINASE FAMILY MEMBER"/>
    <property type="match status" value="1"/>
</dbReference>
<evidence type="ECO:0000259" key="5">
    <source>
        <dbReference type="Pfam" id="PF01979"/>
    </source>
</evidence>
<dbReference type="InterPro" id="IPR011059">
    <property type="entry name" value="Metal-dep_hydrolase_composite"/>
</dbReference>
<dbReference type="Pfam" id="PF01979">
    <property type="entry name" value="Amidohydro_1"/>
    <property type="match status" value="1"/>
</dbReference>
<protein>
    <submittedName>
        <fullName evidence="6">Dihydropyrimidinase</fullName>
    </submittedName>
</protein>
<dbReference type="SUPFAM" id="SSF51556">
    <property type="entry name" value="Metallo-dependent hydrolases"/>
    <property type="match status" value="1"/>
</dbReference>
<keyword evidence="3" id="KW-0479">Metal-binding</keyword>
<keyword evidence="7" id="KW-1185">Reference proteome</keyword>
<evidence type="ECO:0000256" key="2">
    <source>
        <dbReference type="ARBA" id="ARBA00008829"/>
    </source>
</evidence>
<evidence type="ECO:0000313" key="6">
    <source>
        <dbReference type="EMBL" id="GAA2439342.1"/>
    </source>
</evidence>
<evidence type="ECO:0000256" key="1">
    <source>
        <dbReference type="ARBA" id="ARBA00001947"/>
    </source>
</evidence>
<dbReference type="PANTHER" id="PTHR11647:SF1">
    <property type="entry name" value="COLLAPSIN RESPONSE MEDIATOR PROTEIN"/>
    <property type="match status" value="1"/>
</dbReference>
<comment type="cofactor">
    <cofactor evidence="1">
        <name>Zn(2+)</name>
        <dbReference type="ChEBI" id="CHEBI:29105"/>
    </cofactor>
</comment>
<dbReference type="RefSeq" id="WP_344593933.1">
    <property type="nucleotide sequence ID" value="NZ_BAAARW010000024.1"/>
</dbReference>
<evidence type="ECO:0000256" key="3">
    <source>
        <dbReference type="ARBA" id="ARBA00022723"/>
    </source>
</evidence>
<sequence>MAGRTVIRGGTVVTASDRYEADVLIEGERIAAVGDGRDWAADRVVDARGRYVLPGGVDTHTHLEYPIDGFTTRTSDDFHTGTVAAAFGGTTTIVDFVKKEPAHSIRDSYLRRAEAAAARCVVDHAFHAIVPPPEQQPDAFDDLVRLAAEGVTSWKFFMAYPGTQMVDDATLIEGMRLAREHGVLPMVHAENGHIVADATRRLVDSGAVAEHHHHDAHSHISEGEAVHRAVAIAETVGAPLFVVHVSSRMAAAEIAAARARGLQVWAETCPQYLVTAFEDYAGKGADAAAYVCSPPIRERSNQEHLWRALATGALSTIGTDHASFCLGQPADLPPQKGRSKGFFPKVPNGVPGIEDRLMVMYEAGVAGGRFGLSRFVDLVATRPAKLFGLYPRKGVVAAGSDADLVVWDPEADHVISAATSHMRTDYNLYEGMRVSGRPAQVFSRGDLIVDGGTLRAAAGRGRHLARTAPILNGDLT</sequence>